<dbReference type="RefSeq" id="WP_024979518.1">
    <property type="nucleotide sequence ID" value="NZ_CP016024.1"/>
</dbReference>
<geneLocation type="plasmid" evidence="2">
    <name>pri-1</name>
</geneLocation>
<dbReference type="OrthoDB" id="8945404at2"/>
<sequence length="498" mass="54817">MLTVTEKLKAELYDAVLKAAEALGPDVVIKALCPNHLEDYRRHVEASMVGIAGGMPGTSGFTMACFEAAKVPVGTHLYIQPIADLVRADENAVDTLLMMVPEVATVERLVHDTGGVAPEQVEAAFRSIAKAALWRTPSARYIRQHALGEAKRAIEALSGTRWVSLEAAGECADAIGKLADDEGDAKSGEEILVCMPHRDAIKLELESSGADAPRFVVHLPAHVVERSPEFRMIPVTDRFPAYDEKAKVIGFTQDHDYGGVRFHHMKVSDFYECNPDDGEPGTGLARNVTHWMYEPWPVASDAKSHQPGRSGNAEVLQIINEEAGRTLSREDFDLCKRIAKRVAALKPQPCDQSPAIDWRFLANEWADVATNGLQWLRNIKDNVSQPAQALENMENCVEGVMKLQEGLHETSRLEHLSADVIKLMSTQTTITLRQTEALLKFFGGFDLEVAIARYKDGLIAWDVHSPEKGGSFLGPTAVDAEHALHRREREAAHQVVLN</sequence>
<gene>
    <name evidence="1" type="ORF">A9Y76_28585</name>
</gene>
<dbReference type="GeneID" id="61529982"/>
<evidence type="ECO:0000313" key="2">
    <source>
        <dbReference type="Proteomes" id="UP000078572"/>
    </source>
</evidence>
<proteinExistence type="predicted"/>
<keyword evidence="1" id="KW-0614">Plasmid</keyword>
<dbReference type="Proteomes" id="UP000078572">
    <property type="component" value="Plasmid pRI-1"/>
</dbReference>
<name>A0A192A7T7_9RALS</name>
<dbReference type="AlphaFoldDB" id="A0A192A7T7"/>
<evidence type="ECO:0000313" key="1">
    <source>
        <dbReference type="EMBL" id="ANJ76545.1"/>
    </source>
</evidence>
<reference evidence="2" key="1">
    <citation type="submission" date="2016-06" db="EMBL/GenBank/DDBJ databases">
        <authorList>
            <person name="Xu Y."/>
            <person name="Nagy A."/>
            <person name="Yan X."/>
            <person name="Kim S.W."/>
            <person name="Haley B."/>
            <person name="Liu N.T."/>
            <person name="Nou X."/>
        </authorList>
    </citation>
    <scope>NUCLEOTIDE SEQUENCE [LARGE SCALE GENOMIC DNA]</scope>
    <source>
        <strain evidence="2">ATCC 49129</strain>
        <plasmid evidence="2">pri-1</plasmid>
    </source>
</reference>
<organism evidence="1 2">
    <name type="scientific">Ralstonia insidiosa</name>
    <dbReference type="NCBI Taxonomy" id="190721"/>
    <lineage>
        <taxon>Bacteria</taxon>
        <taxon>Pseudomonadati</taxon>
        <taxon>Pseudomonadota</taxon>
        <taxon>Betaproteobacteria</taxon>
        <taxon>Burkholderiales</taxon>
        <taxon>Burkholderiaceae</taxon>
        <taxon>Ralstonia</taxon>
    </lineage>
</organism>
<accession>A0A192A7T7</accession>
<keyword evidence="2" id="KW-1185">Reference proteome</keyword>
<protein>
    <submittedName>
        <fullName evidence="1">Uncharacterized protein</fullName>
    </submittedName>
</protein>
<dbReference type="EMBL" id="CP016024">
    <property type="protein sequence ID" value="ANJ76545.1"/>
    <property type="molecule type" value="Genomic_DNA"/>
</dbReference>